<sequence>MERYRENEREKETADWVILIQDRVARGNTEVGHTPSLLPSEIVRIPERLRSLTTDLLGSLVGPHLHTLAAGVTQTFRMTTPYDSDHIPAGVLGEVS</sequence>
<comment type="caution">
    <text evidence="1">The sequence shown here is derived from an EMBL/GenBank/DDBJ whole genome shotgun (WGS) entry which is preliminary data.</text>
</comment>
<proteinExistence type="predicted"/>
<protein>
    <submittedName>
        <fullName evidence="1">Uncharacterized protein</fullName>
    </submittedName>
</protein>
<name>A0AAE0ZFN3_9GAST</name>
<organism evidence="1 2">
    <name type="scientific">Elysia crispata</name>
    <name type="common">lettuce slug</name>
    <dbReference type="NCBI Taxonomy" id="231223"/>
    <lineage>
        <taxon>Eukaryota</taxon>
        <taxon>Metazoa</taxon>
        <taxon>Spiralia</taxon>
        <taxon>Lophotrochozoa</taxon>
        <taxon>Mollusca</taxon>
        <taxon>Gastropoda</taxon>
        <taxon>Heterobranchia</taxon>
        <taxon>Euthyneura</taxon>
        <taxon>Panpulmonata</taxon>
        <taxon>Sacoglossa</taxon>
        <taxon>Placobranchoidea</taxon>
        <taxon>Plakobranchidae</taxon>
        <taxon>Elysia</taxon>
    </lineage>
</organism>
<gene>
    <name evidence="1" type="ORF">RRG08_053445</name>
</gene>
<evidence type="ECO:0000313" key="2">
    <source>
        <dbReference type="Proteomes" id="UP001283361"/>
    </source>
</evidence>
<dbReference type="EMBL" id="JAWDGP010004058">
    <property type="protein sequence ID" value="KAK3768453.1"/>
    <property type="molecule type" value="Genomic_DNA"/>
</dbReference>
<reference evidence="1" key="1">
    <citation type="journal article" date="2023" name="G3 (Bethesda)">
        <title>A reference genome for the long-term kleptoplast-retaining sea slug Elysia crispata morphotype clarki.</title>
        <authorList>
            <person name="Eastman K.E."/>
            <person name="Pendleton A.L."/>
            <person name="Shaikh M.A."/>
            <person name="Suttiyut T."/>
            <person name="Ogas R."/>
            <person name="Tomko P."/>
            <person name="Gavelis G."/>
            <person name="Widhalm J.R."/>
            <person name="Wisecaver J.H."/>
        </authorList>
    </citation>
    <scope>NUCLEOTIDE SEQUENCE</scope>
    <source>
        <strain evidence="1">ECLA1</strain>
    </source>
</reference>
<dbReference type="AlphaFoldDB" id="A0AAE0ZFN3"/>
<evidence type="ECO:0000313" key="1">
    <source>
        <dbReference type="EMBL" id="KAK3768453.1"/>
    </source>
</evidence>
<dbReference type="Proteomes" id="UP001283361">
    <property type="component" value="Unassembled WGS sequence"/>
</dbReference>
<keyword evidence="2" id="KW-1185">Reference proteome</keyword>
<accession>A0AAE0ZFN3</accession>